<evidence type="ECO:0000313" key="3">
    <source>
        <dbReference type="Proteomes" id="UP000800093"/>
    </source>
</evidence>
<keyword evidence="3" id="KW-1185">Reference proteome</keyword>
<feature type="region of interest" description="Disordered" evidence="1">
    <location>
        <begin position="1"/>
        <end position="24"/>
    </location>
</feature>
<evidence type="ECO:0000256" key="1">
    <source>
        <dbReference type="SAM" id="MobiDB-lite"/>
    </source>
</evidence>
<reference evidence="3" key="1">
    <citation type="journal article" date="2020" name="Stud. Mycol.">
        <title>101 Dothideomycetes genomes: A test case for predicting lifestyles and emergence of pathogens.</title>
        <authorList>
            <person name="Haridas S."/>
            <person name="Albert R."/>
            <person name="Binder M."/>
            <person name="Bloem J."/>
            <person name="LaButti K."/>
            <person name="Salamov A."/>
            <person name="Andreopoulos B."/>
            <person name="Baker S."/>
            <person name="Barry K."/>
            <person name="Bills G."/>
            <person name="Bluhm B."/>
            <person name="Cannon C."/>
            <person name="Castanera R."/>
            <person name="Culley D."/>
            <person name="Daum C."/>
            <person name="Ezra D."/>
            <person name="Gonzalez J."/>
            <person name="Henrissat B."/>
            <person name="Kuo A."/>
            <person name="Liang C."/>
            <person name="Lipzen A."/>
            <person name="Lutzoni F."/>
            <person name="Magnuson J."/>
            <person name="Mondo S."/>
            <person name="Nolan M."/>
            <person name="Ohm R."/>
            <person name="Pangilinan J."/>
            <person name="Park H.-J."/>
            <person name="Ramirez L."/>
            <person name="Alfaro M."/>
            <person name="Sun H."/>
            <person name="Tritt A."/>
            <person name="Yoshinaga Y."/>
            <person name="Zwiers L.-H."/>
            <person name="Turgeon B."/>
            <person name="Goodwin S."/>
            <person name="Spatafora J."/>
            <person name="Crous P."/>
            <person name="Grigoriev I."/>
        </authorList>
    </citation>
    <scope>NUCLEOTIDE SEQUENCE [LARGE SCALE GENOMIC DNA]</scope>
    <source>
        <strain evidence="3">CBS 304.66</strain>
    </source>
</reference>
<gene>
    <name evidence="2" type="ORF">CC78DRAFT_584843</name>
</gene>
<name>A0A9P4K1H4_9PLEO</name>
<protein>
    <submittedName>
        <fullName evidence="2">Uncharacterized protein</fullName>
    </submittedName>
</protein>
<comment type="caution">
    <text evidence="2">The sequence shown here is derived from an EMBL/GenBank/DDBJ whole genome shotgun (WGS) entry which is preliminary data.</text>
</comment>
<dbReference type="AlphaFoldDB" id="A0A9P4K1H4"/>
<organism evidence="2 3">
    <name type="scientific">Lojkania enalia</name>
    <dbReference type="NCBI Taxonomy" id="147567"/>
    <lineage>
        <taxon>Eukaryota</taxon>
        <taxon>Fungi</taxon>
        <taxon>Dikarya</taxon>
        <taxon>Ascomycota</taxon>
        <taxon>Pezizomycotina</taxon>
        <taxon>Dothideomycetes</taxon>
        <taxon>Pleosporomycetidae</taxon>
        <taxon>Pleosporales</taxon>
        <taxon>Pleosporales incertae sedis</taxon>
        <taxon>Lojkania</taxon>
    </lineage>
</organism>
<accession>A0A9P4K1H4</accession>
<proteinExistence type="predicted"/>
<dbReference type="Proteomes" id="UP000800093">
    <property type="component" value="Unassembled WGS sequence"/>
</dbReference>
<feature type="compositionally biased region" description="Basic and acidic residues" evidence="1">
    <location>
        <begin position="1"/>
        <end position="11"/>
    </location>
</feature>
<dbReference type="EMBL" id="ML986681">
    <property type="protein sequence ID" value="KAF2260423.1"/>
    <property type="molecule type" value="Genomic_DNA"/>
</dbReference>
<sequence length="240" mass="27307">MMPRETEREPIEVMDASSNKHKAKSANLSADISFPNYDAKVNRSHHVTIVCMQFSNPAARINIRTLEDIRSGEPTKFCFELVDEQRRLFVERDADASVHSRDRPRPRSMEVARVSGVGGCDKCQDAARWLTHSGHLGALTTTLRNLHCFTSLTAKHAPRHLNTQFQLPNFLEENSITGALTNFVRPRVWFPGIPRIRLVCGPYFGRVRFVHYLQLIHGRHLNRAHQPLETYNGHVAPAIP</sequence>
<evidence type="ECO:0000313" key="2">
    <source>
        <dbReference type="EMBL" id="KAF2260423.1"/>
    </source>
</evidence>